<proteinExistence type="predicted"/>
<evidence type="ECO:0000256" key="1">
    <source>
        <dbReference type="SAM" id="Phobius"/>
    </source>
</evidence>
<evidence type="ECO:0000313" key="3">
    <source>
        <dbReference type="Proteomes" id="UP000632273"/>
    </source>
</evidence>
<comment type="caution">
    <text evidence="2">The sequence shown here is derived from an EMBL/GenBank/DDBJ whole genome shotgun (WGS) entry which is preliminary data.</text>
</comment>
<keyword evidence="1" id="KW-1133">Transmembrane helix</keyword>
<organism evidence="2 3">
    <name type="scientific">Hymenobacter cavernae</name>
    <dbReference type="NCBI Taxonomy" id="2044852"/>
    <lineage>
        <taxon>Bacteria</taxon>
        <taxon>Pseudomonadati</taxon>
        <taxon>Bacteroidota</taxon>
        <taxon>Cytophagia</taxon>
        <taxon>Cytophagales</taxon>
        <taxon>Hymenobacteraceae</taxon>
        <taxon>Hymenobacter</taxon>
    </lineage>
</organism>
<keyword evidence="1" id="KW-0812">Transmembrane</keyword>
<accession>A0ABQ1URA4</accession>
<gene>
    <name evidence="2" type="ORF">GCM10011383_38280</name>
</gene>
<feature type="transmembrane region" description="Helical" evidence="1">
    <location>
        <begin position="33"/>
        <end position="57"/>
    </location>
</feature>
<keyword evidence="3" id="KW-1185">Reference proteome</keyword>
<dbReference type="Proteomes" id="UP000632273">
    <property type="component" value="Unassembled WGS sequence"/>
</dbReference>
<evidence type="ECO:0000313" key="2">
    <source>
        <dbReference type="EMBL" id="GGF22987.1"/>
    </source>
</evidence>
<sequence length="60" mass="6302">MLAGATIPQTLAPVVLPLLLLRPAPESAIQRSLWAVVVGCFAAAILLLGVLSLRLVLRQS</sequence>
<name>A0ABQ1URA4_9BACT</name>
<reference evidence="3" key="1">
    <citation type="journal article" date="2019" name="Int. J. Syst. Evol. Microbiol.">
        <title>The Global Catalogue of Microorganisms (GCM) 10K type strain sequencing project: providing services to taxonomists for standard genome sequencing and annotation.</title>
        <authorList>
            <consortium name="The Broad Institute Genomics Platform"/>
            <consortium name="The Broad Institute Genome Sequencing Center for Infectious Disease"/>
            <person name="Wu L."/>
            <person name="Ma J."/>
        </authorList>
    </citation>
    <scope>NUCLEOTIDE SEQUENCE [LARGE SCALE GENOMIC DNA]</scope>
    <source>
        <strain evidence="3">CGMCC 1.15197</strain>
    </source>
</reference>
<dbReference type="EMBL" id="BMHT01000007">
    <property type="protein sequence ID" value="GGF22987.1"/>
    <property type="molecule type" value="Genomic_DNA"/>
</dbReference>
<keyword evidence="1" id="KW-0472">Membrane</keyword>
<protein>
    <submittedName>
        <fullName evidence="2">Uncharacterized protein</fullName>
    </submittedName>
</protein>